<evidence type="ECO:0000313" key="3">
    <source>
        <dbReference type="Proteomes" id="UP000527355"/>
    </source>
</evidence>
<evidence type="ECO:0000256" key="1">
    <source>
        <dbReference type="SAM" id="MobiDB-lite"/>
    </source>
</evidence>
<feature type="region of interest" description="Disordered" evidence="1">
    <location>
        <begin position="118"/>
        <end position="162"/>
    </location>
</feature>
<gene>
    <name evidence="2" type="ORF">mMyoMyo1_019556</name>
</gene>
<name>A0A7J7T925_MYOMY</name>
<keyword evidence="3" id="KW-1185">Reference proteome</keyword>
<evidence type="ECO:0000313" key="2">
    <source>
        <dbReference type="EMBL" id="KAF6297219.1"/>
    </source>
</evidence>
<dbReference type="AlphaFoldDB" id="A0A7J7T925"/>
<proteinExistence type="predicted"/>
<sequence>MSQVMPSPLLAGGHAVLLPPCEEPRRALHPAPSPNLPPQYPYYTTEGWGAQALMASTPCKEPPNRLQQAPQAGAKASCLLRSPGEQPSGALEDSYIGFSLESLNQMILELDPTFQLLPTGSGGPWAEPTQSTTSQRKKEEPEALALPARPVKSTASSPQESTCFQRPVLGMPLQGRWFGPNYDWQEQALGFHVHAPGQGFHTRKASGG</sequence>
<reference evidence="2 3" key="1">
    <citation type="journal article" date="2020" name="Nature">
        <title>Six reference-quality genomes reveal evolution of bat adaptations.</title>
        <authorList>
            <person name="Jebb D."/>
            <person name="Huang Z."/>
            <person name="Pippel M."/>
            <person name="Hughes G.M."/>
            <person name="Lavrichenko K."/>
            <person name="Devanna P."/>
            <person name="Winkler S."/>
            <person name="Jermiin L.S."/>
            <person name="Skirmuntt E.C."/>
            <person name="Katzourakis A."/>
            <person name="Burkitt-Gray L."/>
            <person name="Ray D.A."/>
            <person name="Sullivan K.A.M."/>
            <person name="Roscito J.G."/>
            <person name="Kirilenko B.M."/>
            <person name="Davalos L.M."/>
            <person name="Corthals A.P."/>
            <person name="Power M.L."/>
            <person name="Jones G."/>
            <person name="Ransome R.D."/>
            <person name="Dechmann D.K.N."/>
            <person name="Locatelli A.G."/>
            <person name="Puechmaille S.J."/>
            <person name="Fedrigo O."/>
            <person name="Jarvis E.D."/>
            <person name="Hiller M."/>
            <person name="Vernes S.C."/>
            <person name="Myers E.W."/>
            <person name="Teeling E.C."/>
        </authorList>
    </citation>
    <scope>NUCLEOTIDE SEQUENCE [LARGE SCALE GENOMIC DNA]</scope>
    <source>
        <strain evidence="2">MMyoMyo1</strain>
        <tissue evidence="2">Flight muscle</tissue>
    </source>
</reference>
<dbReference type="Proteomes" id="UP000527355">
    <property type="component" value="Unassembled WGS sequence"/>
</dbReference>
<dbReference type="EMBL" id="JABWUV010000017">
    <property type="protein sequence ID" value="KAF6297219.1"/>
    <property type="molecule type" value="Genomic_DNA"/>
</dbReference>
<organism evidence="2 3">
    <name type="scientific">Myotis myotis</name>
    <name type="common">Greater mouse-eared bat</name>
    <name type="synonym">Vespertilio myotis</name>
    <dbReference type="NCBI Taxonomy" id="51298"/>
    <lineage>
        <taxon>Eukaryota</taxon>
        <taxon>Metazoa</taxon>
        <taxon>Chordata</taxon>
        <taxon>Craniata</taxon>
        <taxon>Vertebrata</taxon>
        <taxon>Euteleostomi</taxon>
        <taxon>Mammalia</taxon>
        <taxon>Eutheria</taxon>
        <taxon>Laurasiatheria</taxon>
        <taxon>Chiroptera</taxon>
        <taxon>Yangochiroptera</taxon>
        <taxon>Vespertilionidae</taxon>
        <taxon>Myotis</taxon>
    </lineage>
</organism>
<feature type="compositionally biased region" description="Polar residues" evidence="1">
    <location>
        <begin position="153"/>
        <end position="162"/>
    </location>
</feature>
<dbReference type="VEuPathDB" id="HostDB:GeneID_118671206"/>
<accession>A0A7J7T925</accession>
<protein>
    <submittedName>
        <fullName evidence="2">Tensin 4</fullName>
    </submittedName>
</protein>
<comment type="caution">
    <text evidence="2">The sequence shown here is derived from an EMBL/GenBank/DDBJ whole genome shotgun (WGS) entry which is preliminary data.</text>
</comment>